<dbReference type="Proteomes" id="UP000650424">
    <property type="component" value="Unassembled WGS sequence"/>
</dbReference>
<evidence type="ECO:0000313" key="2">
    <source>
        <dbReference type="Proteomes" id="UP000650424"/>
    </source>
</evidence>
<comment type="caution">
    <text evidence="1">The sequence shown here is derived from an EMBL/GenBank/DDBJ whole genome shotgun (WGS) entry which is preliminary data.</text>
</comment>
<organism evidence="1 2">
    <name type="scientific">Undibacterium hunanense</name>
    <dbReference type="NCBI Taxonomy" id="2762292"/>
    <lineage>
        <taxon>Bacteria</taxon>
        <taxon>Pseudomonadati</taxon>
        <taxon>Pseudomonadota</taxon>
        <taxon>Betaproteobacteria</taxon>
        <taxon>Burkholderiales</taxon>
        <taxon>Oxalobacteraceae</taxon>
        <taxon>Undibacterium</taxon>
    </lineage>
</organism>
<keyword evidence="2" id="KW-1185">Reference proteome</keyword>
<evidence type="ECO:0000313" key="1">
    <source>
        <dbReference type="EMBL" id="MBC3915997.1"/>
    </source>
</evidence>
<dbReference type="EMBL" id="JACOGF010000001">
    <property type="protein sequence ID" value="MBC3915997.1"/>
    <property type="molecule type" value="Genomic_DNA"/>
</dbReference>
<dbReference type="RefSeq" id="WP_186945257.1">
    <property type="nucleotide sequence ID" value="NZ_JACOGF010000001.1"/>
</dbReference>
<gene>
    <name evidence="1" type="ORF">H8L32_00740</name>
</gene>
<protein>
    <submittedName>
        <fullName evidence="1">Uncharacterized protein</fullName>
    </submittedName>
</protein>
<proteinExistence type="predicted"/>
<reference evidence="1 2" key="1">
    <citation type="submission" date="2020-08" db="EMBL/GenBank/DDBJ databases">
        <title>Novel species isolated from subtropical streams in China.</title>
        <authorList>
            <person name="Lu H."/>
        </authorList>
    </citation>
    <scope>NUCLEOTIDE SEQUENCE [LARGE SCALE GENOMIC DNA]</scope>
    <source>
        <strain evidence="1 2">CY18W</strain>
    </source>
</reference>
<accession>A0ABR6ZJD2</accession>
<sequence length="281" mass="31426">MLKFFASSISVYIHAGYLKLAYKPGAWHRSKKQTLLHQHQYASGANAQINLANMSEAWGKAFNGMPKKSAFLHLTIADELLKYFIVLPPANAKSLQDYMAVANMRFETLFGLPGDDWQMNADWQLASPSLVCAIPKALQIAISDSARIHRQHVLSLQPRFVRIWNDCRAQLLAGDWFATIFDQNVVLAMINEGRLQAIKVLTLPLDNAQDWMCAQIQRESISHQLPMPGQLKLAGDIPSNWKCVDSSISKTWPIATLVLPKTEISPLKVKEPAHLQARAAS</sequence>
<name>A0ABR6ZJD2_9BURK</name>